<dbReference type="FunFam" id="1.10.3060.10:FF:000003">
    <property type="entry name" value="Protein translocase subunit SecA"/>
    <property type="match status" value="1"/>
</dbReference>
<dbReference type="RefSeq" id="WP_155478206.1">
    <property type="nucleotide sequence ID" value="NZ_WNKV01000001.1"/>
</dbReference>
<feature type="domain" description="SecA family profile" evidence="18">
    <location>
        <begin position="3"/>
        <end position="637"/>
    </location>
</feature>
<dbReference type="InterPro" id="IPR014001">
    <property type="entry name" value="Helicase_ATP-bd"/>
</dbReference>
<dbReference type="Pfam" id="PF02810">
    <property type="entry name" value="SEC-C"/>
    <property type="match status" value="1"/>
</dbReference>
<comment type="subunit">
    <text evidence="15">Monomer and homodimer. Part of the essential Sec protein translocation apparatus which comprises SecA, SecYEG and auxiliary proteins SecDF-YajC and YidC.</text>
</comment>
<sequence>MFGAVVRKLFGNANDRRIRAYRPRVDQINALEPEIAALSDEALRARTEAFRQELAAGKTLDDILVPAFATVREAAKRTLGQRHFDVQLMGGMVLHEGAIAEMKTGEGKTLVATLPVYLNALSGRGVHVVTVNDYLAKRDSEWMGQIYRFLGLTVGVIVHGLDDEERKLAYGCDVTYGTNNELGFDYLRDNMKYRVEDMVQRGHAYAIVDEVDSILIDEARTPLIISGPLDDRSEFYNTIDAFIPRLDSTDVDLDEKQRTVTMTEAGMEKMERMLREAGQLKTDSLYDVENVSVVHHVNQALRAHKLFQRDKDYIVRNGEVVIIDEFTGRMMPGRRYSDGLHQALEAKERQPIQPENQTLASITFQNYFRMYTKLAGMTGTAQTEADEFLDIYNLEVVEVPTNLPMVRIDDDDEVYRTAAEKYRAIITLIEDCKTRGQPVLVGTTSIEKSEQLADMLREKGWESHDFSDPNAFAALYSGDEGATNAKVFAILNARYHEQEAYIVSQAGVPGAVTIATNMAGRGTDIQLGGNADMRIRQELADVTDEAERHRRIEEIKAQIARLKEKALAAGGLFVLGTERHESRRIDNQLRGRSGRQGDPGHSKFFLSLEDDLMRIFGSDKLDGMLQKLGLREDEAIVHPWINKALEKAQQKVEARNFDIRKNLLKFDNVMNDQRKVIFEQRIDWMRDEVTNEIVTDMRHTVVDDLVAKHVPESAYPEQWDTPGLKEELSRVLGLDLPIEEWAKEEGIADEELLARVTRKADEHMAAKAAQWGPDVMRYVEKSILLQSLDHLWREHLVMLDHLRNVVGLRGYAQRDPLNEYKAEAFALFEAMSQSLREAVTAQLMRVEIVQQPEEAALPPMEATKLDPLTGENEFAGADVGLLLGNRQDTAEAVERDPKNPATWGKVGRNEACPCGSGKKYKHCHGRYA</sequence>
<dbReference type="Pfam" id="PF01043">
    <property type="entry name" value="SecA_PP_bind"/>
    <property type="match status" value="1"/>
</dbReference>
<evidence type="ECO:0000256" key="5">
    <source>
        <dbReference type="ARBA" id="ARBA00022490"/>
    </source>
</evidence>
<comment type="cofactor">
    <cofactor evidence="1">
        <name>Zn(2+)</name>
        <dbReference type="ChEBI" id="CHEBI:29105"/>
    </cofactor>
</comment>
<dbReference type="PRINTS" id="PR00906">
    <property type="entry name" value="SECA"/>
</dbReference>
<dbReference type="SUPFAM" id="SSF52540">
    <property type="entry name" value="P-loop containing nucleoside triphosphate hydrolases"/>
    <property type="match status" value="2"/>
</dbReference>
<keyword evidence="11 15" id="KW-0653">Protein transport</keyword>
<dbReference type="NCBIfam" id="NF009538">
    <property type="entry name" value="PRK12904.1"/>
    <property type="match status" value="1"/>
</dbReference>
<evidence type="ECO:0000256" key="4">
    <source>
        <dbReference type="ARBA" id="ARBA00022475"/>
    </source>
</evidence>
<dbReference type="InterPro" id="IPR000185">
    <property type="entry name" value="SecA"/>
</dbReference>
<proteinExistence type="inferred from homology"/>
<dbReference type="EC" id="7.4.2.8" evidence="15"/>
<evidence type="ECO:0000256" key="3">
    <source>
        <dbReference type="ARBA" id="ARBA00022448"/>
    </source>
</evidence>
<dbReference type="InterPro" id="IPR020937">
    <property type="entry name" value="SecA_CS"/>
</dbReference>
<dbReference type="SUPFAM" id="SSF81886">
    <property type="entry name" value="Helical scaffold and wing domains of SecA"/>
    <property type="match status" value="1"/>
</dbReference>
<dbReference type="GO" id="GO:0031522">
    <property type="term" value="C:cell envelope Sec protein transport complex"/>
    <property type="evidence" value="ECO:0007669"/>
    <property type="project" value="TreeGrafter"/>
</dbReference>
<keyword evidence="7" id="KW-0479">Metal-binding</keyword>
<dbReference type="PROSITE" id="PS51192">
    <property type="entry name" value="HELICASE_ATP_BIND_1"/>
    <property type="match status" value="1"/>
</dbReference>
<keyword evidence="13 15" id="KW-0811">Translocation</keyword>
<dbReference type="GO" id="GO:0005829">
    <property type="term" value="C:cytosol"/>
    <property type="evidence" value="ECO:0007669"/>
    <property type="project" value="TreeGrafter"/>
</dbReference>
<evidence type="ECO:0000313" key="19">
    <source>
        <dbReference type="EMBL" id="MTW14636.1"/>
    </source>
</evidence>
<dbReference type="GO" id="GO:0006605">
    <property type="term" value="P:protein targeting"/>
    <property type="evidence" value="ECO:0007669"/>
    <property type="project" value="UniProtKB-UniRule"/>
</dbReference>
<keyword evidence="8 15" id="KW-0547">Nucleotide-binding</keyword>
<dbReference type="Pfam" id="PF07517">
    <property type="entry name" value="SecA_DEAD"/>
    <property type="match status" value="1"/>
</dbReference>
<dbReference type="Pfam" id="PF07516">
    <property type="entry name" value="SecA_SW"/>
    <property type="match status" value="1"/>
</dbReference>
<dbReference type="InterPro" id="IPR014018">
    <property type="entry name" value="SecA_motor_DEAD"/>
</dbReference>
<evidence type="ECO:0000256" key="10">
    <source>
        <dbReference type="ARBA" id="ARBA00022840"/>
    </source>
</evidence>
<protein>
    <recommendedName>
        <fullName evidence="15 16">Protein translocase subunit SecA</fullName>
        <ecNumber evidence="15">7.4.2.8</ecNumber>
    </recommendedName>
</protein>
<keyword evidence="5 15" id="KW-0963">Cytoplasm</keyword>
<comment type="caution">
    <text evidence="19">The sequence shown here is derived from an EMBL/GenBank/DDBJ whole genome shotgun (WGS) entry which is preliminary data.</text>
</comment>
<evidence type="ECO:0000256" key="7">
    <source>
        <dbReference type="ARBA" id="ARBA00022723"/>
    </source>
</evidence>
<dbReference type="SUPFAM" id="SSF81767">
    <property type="entry name" value="Pre-protein crosslinking domain of SecA"/>
    <property type="match status" value="1"/>
</dbReference>
<evidence type="ECO:0000256" key="11">
    <source>
        <dbReference type="ARBA" id="ARBA00022927"/>
    </source>
</evidence>
<evidence type="ECO:0000256" key="13">
    <source>
        <dbReference type="ARBA" id="ARBA00023010"/>
    </source>
</evidence>
<dbReference type="PROSITE" id="PS51196">
    <property type="entry name" value="SECA_MOTOR_DEAD"/>
    <property type="match status" value="1"/>
</dbReference>
<dbReference type="CDD" id="cd18803">
    <property type="entry name" value="SF2_C_secA"/>
    <property type="match status" value="1"/>
</dbReference>
<comment type="catalytic activity">
    <reaction evidence="15">
        <text>ATP + H2O + cellular proteinSide 1 = ADP + phosphate + cellular proteinSide 2.</text>
        <dbReference type="EC" id="7.4.2.8"/>
    </reaction>
</comment>
<keyword evidence="10 15" id="KW-0067">ATP-binding</keyword>
<dbReference type="CDD" id="cd17928">
    <property type="entry name" value="DEXDc_SecA"/>
    <property type="match status" value="1"/>
</dbReference>
<dbReference type="Gene3D" id="1.10.3060.10">
    <property type="entry name" value="Helical scaffold and wing domains of SecA"/>
    <property type="match status" value="1"/>
</dbReference>
<dbReference type="GO" id="GO:0008564">
    <property type="term" value="F:protein-exporting ATPase activity"/>
    <property type="evidence" value="ECO:0007669"/>
    <property type="project" value="UniProtKB-EC"/>
</dbReference>
<comment type="similarity">
    <text evidence="2 15 16">Belongs to the SecA family.</text>
</comment>
<evidence type="ECO:0000256" key="16">
    <source>
        <dbReference type="RuleBase" id="RU003874"/>
    </source>
</evidence>
<evidence type="ECO:0000256" key="8">
    <source>
        <dbReference type="ARBA" id="ARBA00022741"/>
    </source>
</evidence>
<dbReference type="InterPro" id="IPR036670">
    <property type="entry name" value="SecA_X-link_sf"/>
</dbReference>
<dbReference type="GO" id="GO:0065002">
    <property type="term" value="P:intracellular protein transmembrane transport"/>
    <property type="evidence" value="ECO:0007669"/>
    <property type="project" value="UniProtKB-UniRule"/>
</dbReference>
<dbReference type="PANTHER" id="PTHR30612">
    <property type="entry name" value="SECA INNER MEMBRANE COMPONENT OF SEC PROTEIN SECRETION SYSTEM"/>
    <property type="match status" value="1"/>
</dbReference>
<feature type="binding site" evidence="15">
    <location>
        <begin position="105"/>
        <end position="109"/>
    </location>
    <ligand>
        <name>ATP</name>
        <dbReference type="ChEBI" id="CHEBI:30616"/>
    </ligand>
</feature>
<evidence type="ECO:0000256" key="15">
    <source>
        <dbReference type="HAMAP-Rule" id="MF_01382"/>
    </source>
</evidence>
<comment type="subcellular location">
    <subcellularLocation>
        <location evidence="15">Cell membrane</location>
        <topology evidence="15">Peripheral membrane protein</topology>
        <orientation evidence="15">Cytoplasmic side</orientation>
    </subcellularLocation>
    <subcellularLocation>
        <location evidence="15">Cytoplasm</location>
    </subcellularLocation>
    <text evidence="15">Distribution is 50-50.</text>
</comment>
<dbReference type="InterPro" id="IPR011115">
    <property type="entry name" value="SecA_DEAD"/>
</dbReference>
<organism evidence="19 20">
    <name type="scientific">Rhodoplanes serenus</name>
    <dbReference type="NCBI Taxonomy" id="200615"/>
    <lineage>
        <taxon>Bacteria</taxon>
        <taxon>Pseudomonadati</taxon>
        <taxon>Pseudomonadota</taxon>
        <taxon>Alphaproteobacteria</taxon>
        <taxon>Hyphomicrobiales</taxon>
        <taxon>Nitrobacteraceae</taxon>
        <taxon>Rhodoplanes</taxon>
    </lineage>
</organism>
<keyword evidence="6" id="KW-0997">Cell inner membrane</keyword>
<dbReference type="Proteomes" id="UP000438991">
    <property type="component" value="Unassembled WGS sequence"/>
</dbReference>
<dbReference type="InterPro" id="IPR011116">
    <property type="entry name" value="SecA_Wing/Scaffold"/>
</dbReference>
<feature type="binding site" evidence="15">
    <location>
        <position position="87"/>
    </location>
    <ligand>
        <name>ATP</name>
        <dbReference type="ChEBI" id="CHEBI:30616"/>
    </ligand>
</feature>
<keyword evidence="9" id="KW-0862">Zinc</keyword>
<evidence type="ECO:0000256" key="1">
    <source>
        <dbReference type="ARBA" id="ARBA00001947"/>
    </source>
</evidence>
<dbReference type="EMBL" id="WNKV01000001">
    <property type="protein sequence ID" value="MTW14636.1"/>
    <property type="molecule type" value="Genomic_DNA"/>
</dbReference>
<dbReference type="NCBIfam" id="TIGR00963">
    <property type="entry name" value="secA"/>
    <property type="match status" value="1"/>
</dbReference>
<dbReference type="InterPro" id="IPR044722">
    <property type="entry name" value="SecA_SF2_C"/>
</dbReference>
<evidence type="ECO:0000256" key="14">
    <source>
        <dbReference type="ARBA" id="ARBA00023136"/>
    </source>
</evidence>
<dbReference type="Gene3D" id="3.90.1440.10">
    <property type="entry name" value="SecA, preprotein cross-linking domain"/>
    <property type="match status" value="1"/>
</dbReference>
<gene>
    <name evidence="15 19" type="primary">secA</name>
    <name evidence="19" type="ORF">GJ689_00205</name>
</gene>
<dbReference type="GO" id="GO:0005524">
    <property type="term" value="F:ATP binding"/>
    <property type="evidence" value="ECO:0007669"/>
    <property type="project" value="UniProtKB-UniRule"/>
</dbReference>
<dbReference type="SMART" id="SM00958">
    <property type="entry name" value="SecA_PP_bind"/>
    <property type="match status" value="1"/>
</dbReference>
<dbReference type="GO" id="GO:0046872">
    <property type="term" value="F:metal ion binding"/>
    <property type="evidence" value="ECO:0007669"/>
    <property type="project" value="UniProtKB-KW"/>
</dbReference>
<evidence type="ECO:0000259" key="18">
    <source>
        <dbReference type="PROSITE" id="PS51196"/>
    </source>
</evidence>
<dbReference type="GO" id="GO:0043952">
    <property type="term" value="P:protein transport by the Sec complex"/>
    <property type="evidence" value="ECO:0007669"/>
    <property type="project" value="TreeGrafter"/>
</dbReference>
<comment type="function">
    <text evidence="15">Part of the Sec protein translocase complex. Interacts with the SecYEG preprotein conducting channel. Has a central role in coupling the hydrolysis of ATP to the transfer of proteins into and across the cell membrane, serving both as a receptor for the preprotein-SecB complex and as an ATP-driven molecular motor driving the stepwise translocation of polypeptide chains across the membrane.</text>
</comment>
<keyword evidence="3 15" id="KW-0813">Transport</keyword>
<name>A0A9X4XL43_9BRAD</name>
<dbReference type="SMART" id="SM00957">
    <property type="entry name" value="SecA_DEAD"/>
    <property type="match status" value="1"/>
</dbReference>
<dbReference type="FunFam" id="3.40.50.300:FF:000334">
    <property type="entry name" value="Protein translocase subunit SecA"/>
    <property type="match status" value="1"/>
</dbReference>
<dbReference type="InterPro" id="IPR036266">
    <property type="entry name" value="SecA_Wing/Scaffold_sf"/>
</dbReference>
<dbReference type="FunFam" id="3.40.50.300:FF:001790">
    <property type="entry name" value="Protein translocase subunit SecA"/>
    <property type="match status" value="1"/>
</dbReference>
<evidence type="ECO:0000313" key="20">
    <source>
        <dbReference type="Proteomes" id="UP000438991"/>
    </source>
</evidence>
<dbReference type="InterPro" id="IPR004027">
    <property type="entry name" value="SEC_C_motif"/>
</dbReference>
<dbReference type="Pfam" id="PF21090">
    <property type="entry name" value="P-loop_SecA"/>
    <property type="match status" value="1"/>
</dbReference>
<accession>A0A9X4XL43</accession>
<dbReference type="PANTHER" id="PTHR30612:SF0">
    <property type="entry name" value="CHLOROPLAST PROTEIN-TRANSPORTING ATPASE"/>
    <property type="match status" value="1"/>
</dbReference>
<evidence type="ECO:0000256" key="9">
    <source>
        <dbReference type="ARBA" id="ARBA00022833"/>
    </source>
</evidence>
<dbReference type="GO" id="GO:0017038">
    <property type="term" value="P:protein import"/>
    <property type="evidence" value="ECO:0007669"/>
    <property type="project" value="InterPro"/>
</dbReference>
<dbReference type="AlphaFoldDB" id="A0A9X4XL43"/>
<dbReference type="GO" id="GO:0005886">
    <property type="term" value="C:plasma membrane"/>
    <property type="evidence" value="ECO:0007669"/>
    <property type="project" value="UniProtKB-SubCell"/>
</dbReference>
<dbReference type="Gene3D" id="3.40.50.300">
    <property type="entry name" value="P-loop containing nucleotide triphosphate hydrolases"/>
    <property type="match status" value="2"/>
</dbReference>
<dbReference type="HAMAP" id="MF_01382">
    <property type="entry name" value="SecA"/>
    <property type="match status" value="1"/>
</dbReference>
<evidence type="ECO:0000256" key="12">
    <source>
        <dbReference type="ARBA" id="ARBA00022967"/>
    </source>
</evidence>
<keyword evidence="4 15" id="KW-1003">Cell membrane</keyword>
<dbReference type="PROSITE" id="PS01312">
    <property type="entry name" value="SECA"/>
    <property type="match status" value="1"/>
</dbReference>
<keyword evidence="12 15" id="KW-1278">Translocase</keyword>
<evidence type="ECO:0000256" key="2">
    <source>
        <dbReference type="ARBA" id="ARBA00007650"/>
    </source>
</evidence>
<keyword evidence="14 15" id="KW-0472">Membrane</keyword>
<feature type="domain" description="Helicase ATP-binding" evidence="17">
    <location>
        <begin position="89"/>
        <end position="247"/>
    </location>
</feature>
<feature type="binding site" evidence="15">
    <location>
        <position position="524"/>
    </location>
    <ligand>
        <name>ATP</name>
        <dbReference type="ChEBI" id="CHEBI:30616"/>
    </ligand>
</feature>
<reference evidence="19 20" key="1">
    <citation type="submission" date="2019-11" db="EMBL/GenBank/DDBJ databases">
        <title>Whole-genome sequence of Rhodoplanes serenus DSM 18633, type strain.</title>
        <authorList>
            <person name="Kyndt J.A."/>
            <person name="Meyer T.E."/>
        </authorList>
    </citation>
    <scope>NUCLEOTIDE SEQUENCE [LARGE SCALE GENOMIC DNA]</scope>
    <source>
        <strain evidence="19 20">DSM 18633</strain>
    </source>
</reference>
<dbReference type="InterPro" id="IPR011130">
    <property type="entry name" value="SecA_preprotein_X-link_dom"/>
</dbReference>
<evidence type="ECO:0000256" key="6">
    <source>
        <dbReference type="ARBA" id="ARBA00022519"/>
    </source>
</evidence>
<evidence type="ECO:0000259" key="17">
    <source>
        <dbReference type="PROSITE" id="PS51192"/>
    </source>
</evidence>
<dbReference type="FunFam" id="3.90.1440.10:FF:000001">
    <property type="entry name" value="Preprotein translocase subunit SecA"/>
    <property type="match status" value="1"/>
</dbReference>
<dbReference type="InterPro" id="IPR027417">
    <property type="entry name" value="P-loop_NTPase"/>
</dbReference>